<dbReference type="InterPro" id="IPR046715">
    <property type="entry name" value="DUF6607"/>
</dbReference>
<sequence>MKRIIIAVILSLSVAYVSAQSKFEQDRKAIEALAGFYKVTFNYAETFAPDTAYKYHPRYNSWGYEWAVIAEDSLKKIVIQHLLVVGDSTVIKHWREDWEYESPAMLSFDKDNT</sequence>
<gene>
    <name evidence="1" type="ORF">GO620_014390</name>
</gene>
<name>A0A6I4HZ36_9SPHI</name>
<dbReference type="EMBL" id="CP066775">
    <property type="protein sequence ID" value="QQL49347.1"/>
    <property type="molecule type" value="Genomic_DNA"/>
</dbReference>
<keyword evidence="2" id="KW-1185">Reference proteome</keyword>
<proteinExistence type="predicted"/>
<protein>
    <submittedName>
        <fullName evidence="1">Uncharacterized protein</fullName>
    </submittedName>
</protein>
<organism evidence="1 2">
    <name type="scientific">Mucilaginibacter ginkgonis</name>
    <dbReference type="NCBI Taxonomy" id="2682091"/>
    <lineage>
        <taxon>Bacteria</taxon>
        <taxon>Pseudomonadati</taxon>
        <taxon>Bacteroidota</taxon>
        <taxon>Sphingobacteriia</taxon>
        <taxon>Sphingobacteriales</taxon>
        <taxon>Sphingobacteriaceae</taxon>
        <taxon>Mucilaginibacter</taxon>
    </lineage>
</organism>
<accession>A0A6I4HZ36</accession>
<dbReference type="Proteomes" id="UP000429232">
    <property type="component" value="Chromosome"/>
</dbReference>
<evidence type="ECO:0000313" key="2">
    <source>
        <dbReference type="Proteomes" id="UP000429232"/>
    </source>
</evidence>
<dbReference type="KEGG" id="mgik:GO620_014390"/>
<dbReference type="Pfam" id="PF20311">
    <property type="entry name" value="DUF6607"/>
    <property type="match status" value="1"/>
</dbReference>
<evidence type="ECO:0000313" key="1">
    <source>
        <dbReference type="EMBL" id="QQL49347.1"/>
    </source>
</evidence>
<reference evidence="1 2" key="1">
    <citation type="submission" date="2020-12" db="EMBL/GenBank/DDBJ databases">
        <title>HMF7856_wgs.fasta genome submission.</title>
        <authorList>
            <person name="Kang H."/>
            <person name="Kim H."/>
            <person name="Joh K."/>
        </authorList>
    </citation>
    <scope>NUCLEOTIDE SEQUENCE [LARGE SCALE GENOMIC DNA]</scope>
    <source>
        <strain evidence="1 2">HMF7856</strain>
    </source>
</reference>
<dbReference type="AlphaFoldDB" id="A0A6I4HZ36"/>